<dbReference type="Proteomes" id="UP001295423">
    <property type="component" value="Unassembled WGS sequence"/>
</dbReference>
<dbReference type="InterPro" id="IPR024079">
    <property type="entry name" value="MetalloPept_cat_dom_sf"/>
</dbReference>
<gene>
    <name evidence="12" type="ORF">CYCCA115_LOCUS13429</name>
</gene>
<dbReference type="InterPro" id="IPR033851">
    <property type="entry name" value="M3A_MIP"/>
</dbReference>
<keyword evidence="5 10" id="KW-0378">Hydrolase</keyword>
<keyword evidence="4 10" id="KW-0479">Metal-binding</keyword>
<evidence type="ECO:0000256" key="2">
    <source>
        <dbReference type="ARBA" id="ARBA00006040"/>
    </source>
</evidence>
<keyword evidence="6 10" id="KW-0862">Zinc</keyword>
<evidence type="ECO:0000256" key="5">
    <source>
        <dbReference type="ARBA" id="ARBA00022801"/>
    </source>
</evidence>
<dbReference type="InterPro" id="IPR001567">
    <property type="entry name" value="Pept_M3A_M3B_dom"/>
</dbReference>
<organism evidence="12 13">
    <name type="scientific">Cylindrotheca closterium</name>
    <dbReference type="NCBI Taxonomy" id="2856"/>
    <lineage>
        <taxon>Eukaryota</taxon>
        <taxon>Sar</taxon>
        <taxon>Stramenopiles</taxon>
        <taxon>Ochrophyta</taxon>
        <taxon>Bacillariophyta</taxon>
        <taxon>Bacillariophyceae</taxon>
        <taxon>Bacillariophycidae</taxon>
        <taxon>Bacillariales</taxon>
        <taxon>Bacillariaceae</taxon>
        <taxon>Cylindrotheca</taxon>
    </lineage>
</organism>
<name>A0AAD2JHN9_9STRA</name>
<dbReference type="GO" id="GO:0046872">
    <property type="term" value="F:metal ion binding"/>
    <property type="evidence" value="ECO:0007669"/>
    <property type="project" value="UniProtKB-UniRule"/>
</dbReference>
<reference evidence="12" key="1">
    <citation type="submission" date="2023-08" db="EMBL/GenBank/DDBJ databases">
        <authorList>
            <person name="Audoor S."/>
            <person name="Bilcke G."/>
        </authorList>
    </citation>
    <scope>NUCLEOTIDE SEQUENCE</scope>
</reference>
<dbReference type="Pfam" id="PF01432">
    <property type="entry name" value="Peptidase_M3"/>
    <property type="match status" value="1"/>
</dbReference>
<comment type="caution">
    <text evidence="12">The sequence shown here is derived from an EMBL/GenBank/DDBJ whole genome shotgun (WGS) entry which is preliminary data.</text>
</comment>
<evidence type="ECO:0000313" key="12">
    <source>
        <dbReference type="EMBL" id="CAJ1952196.1"/>
    </source>
</evidence>
<evidence type="ECO:0000256" key="7">
    <source>
        <dbReference type="ARBA" id="ARBA00022946"/>
    </source>
</evidence>
<evidence type="ECO:0000256" key="9">
    <source>
        <dbReference type="ARBA" id="ARBA00023128"/>
    </source>
</evidence>
<evidence type="ECO:0000259" key="11">
    <source>
        <dbReference type="Pfam" id="PF01432"/>
    </source>
</evidence>
<evidence type="ECO:0000256" key="8">
    <source>
        <dbReference type="ARBA" id="ARBA00023049"/>
    </source>
</evidence>
<evidence type="ECO:0000256" key="1">
    <source>
        <dbReference type="ARBA" id="ARBA00004173"/>
    </source>
</evidence>
<keyword evidence="8 10" id="KW-0482">Metalloprotease</keyword>
<dbReference type="PANTHER" id="PTHR11804">
    <property type="entry name" value="PROTEASE M3 THIMET OLIGOPEPTIDASE-RELATED"/>
    <property type="match status" value="1"/>
</dbReference>
<keyword evidence="7" id="KW-0809">Transit peptide</keyword>
<comment type="cofactor">
    <cofactor evidence="10">
        <name>Zn(2+)</name>
        <dbReference type="ChEBI" id="CHEBI:29105"/>
    </cofactor>
    <text evidence="10">Binds 1 zinc ion.</text>
</comment>
<dbReference type="GO" id="GO:0006508">
    <property type="term" value="P:proteolysis"/>
    <property type="evidence" value="ECO:0007669"/>
    <property type="project" value="UniProtKB-KW"/>
</dbReference>
<sequence>MPFYTLPRHLAARNSRSLTSSFARRSSFKHGLFQKRQLQNVATTSQETGLFSLSSIQHPSDFSHVSKQAIHTSDDLRTSLPEHITSKAQAVNVLYQLDQISKTVCNVIDAAELCRSAHASPIWREAANNAFMQLQDYIGTLNADKNLYDNLAYVYQQYYDQLTPEEQRFCLLLKQEFEIDGIHLPKEGREKVKEVHNRITNLETLFASNITHSNKRFWVDLEAVEQIIPKDVLLANGATLDPSKPGRIQLPANSPISNSITSFGNAAALRKEVYLASVNSCTDNIDVLESLIDARQELAHALGYESYSQRFLQDKMAQSPETVNQFLQGLQQQIAPGHKKEMELISRTKQSLEGGSATVEPWDLKFYTKLLKAHVGGVDPNVLAEYFSLPNCLNAMQFLVQQLFGIKMQEEEMHPSERWDVDTTENGPATMATSISSSTDIRKFKFYEEKSGRELGSMYLDLHPRPGKYTHAAHFTVRCGCVENGLGSNYQLPIVALVCNINEQGSTHQDVETLFHEFGHAMHSLLSRTNFQHLAGTRGAMDFVETPSHWMEHYVWDEEFLPILARKENGEPIPESLSKPLVQSRNSFRCIEMQSQLVLSKFDQQIFGANKGSQTTQEIWDALHREHGVPHADGTHWFTNVGHLVTYGAGYYGYLYAQVFASTIWNTHFQGQSLKRSSGDLIWKKVLIHGGSKEPSMMLEDLVGKKPQMEKYWGSL</sequence>
<evidence type="ECO:0000313" key="13">
    <source>
        <dbReference type="Proteomes" id="UP001295423"/>
    </source>
</evidence>
<dbReference type="AlphaFoldDB" id="A0AAD2JHN9"/>
<keyword evidence="13" id="KW-1185">Reference proteome</keyword>
<dbReference type="InterPro" id="IPR024077">
    <property type="entry name" value="Neurolysin/TOP_dom2"/>
</dbReference>
<dbReference type="PANTHER" id="PTHR11804:SF79">
    <property type="entry name" value="MITOCHONDRIAL INTERMEDIATE PEPTIDASE"/>
    <property type="match status" value="1"/>
</dbReference>
<keyword evidence="9" id="KW-0496">Mitochondrion</keyword>
<dbReference type="Gene3D" id="3.40.390.10">
    <property type="entry name" value="Collagenase (Catalytic Domain)"/>
    <property type="match status" value="1"/>
</dbReference>
<evidence type="ECO:0000256" key="6">
    <source>
        <dbReference type="ARBA" id="ARBA00022833"/>
    </source>
</evidence>
<dbReference type="GO" id="GO:0006518">
    <property type="term" value="P:peptide metabolic process"/>
    <property type="evidence" value="ECO:0007669"/>
    <property type="project" value="TreeGrafter"/>
</dbReference>
<dbReference type="GO" id="GO:0004222">
    <property type="term" value="F:metalloendopeptidase activity"/>
    <property type="evidence" value="ECO:0007669"/>
    <property type="project" value="InterPro"/>
</dbReference>
<dbReference type="SUPFAM" id="SSF55486">
    <property type="entry name" value="Metalloproteases ('zincins'), catalytic domain"/>
    <property type="match status" value="1"/>
</dbReference>
<dbReference type="GO" id="GO:0005739">
    <property type="term" value="C:mitochondrion"/>
    <property type="evidence" value="ECO:0007669"/>
    <property type="project" value="UniProtKB-SubCell"/>
</dbReference>
<dbReference type="CDD" id="cd06457">
    <property type="entry name" value="M3A_MIP"/>
    <property type="match status" value="1"/>
</dbReference>
<evidence type="ECO:0000256" key="3">
    <source>
        <dbReference type="ARBA" id="ARBA00022670"/>
    </source>
</evidence>
<dbReference type="Gene3D" id="1.10.1370.10">
    <property type="entry name" value="Neurolysin, domain 3"/>
    <property type="match status" value="1"/>
</dbReference>
<comment type="similarity">
    <text evidence="2 10">Belongs to the peptidase M3 family.</text>
</comment>
<keyword evidence="3 10" id="KW-0645">Protease</keyword>
<evidence type="ECO:0000256" key="10">
    <source>
        <dbReference type="RuleBase" id="RU003435"/>
    </source>
</evidence>
<dbReference type="EMBL" id="CAKOGP040001803">
    <property type="protein sequence ID" value="CAJ1952196.1"/>
    <property type="molecule type" value="Genomic_DNA"/>
</dbReference>
<accession>A0AAD2JHN9</accession>
<evidence type="ECO:0000256" key="4">
    <source>
        <dbReference type="ARBA" id="ARBA00022723"/>
    </source>
</evidence>
<proteinExistence type="inferred from homology"/>
<protein>
    <recommendedName>
        <fullName evidence="11">Peptidase M3A/M3B catalytic domain-containing protein</fullName>
    </recommendedName>
</protein>
<dbReference type="InterPro" id="IPR045090">
    <property type="entry name" value="Pept_M3A_M3B"/>
</dbReference>
<comment type="subcellular location">
    <subcellularLocation>
        <location evidence="1">Mitochondrion</location>
    </subcellularLocation>
</comment>
<feature type="domain" description="Peptidase M3A/M3B catalytic" evidence="11">
    <location>
        <begin position="267"/>
        <end position="712"/>
    </location>
</feature>